<gene>
    <name evidence="2" type="ORF">Q764_12140</name>
</gene>
<organism evidence="2 3">
    <name type="scientific">Flavobacterium suncheonense GH29-5 = DSM 17707</name>
    <dbReference type="NCBI Taxonomy" id="1121899"/>
    <lineage>
        <taxon>Bacteria</taxon>
        <taxon>Pseudomonadati</taxon>
        <taxon>Bacteroidota</taxon>
        <taxon>Flavobacteriia</taxon>
        <taxon>Flavobacteriales</taxon>
        <taxon>Flavobacteriaceae</taxon>
        <taxon>Flavobacterium</taxon>
    </lineage>
</organism>
<keyword evidence="1" id="KW-0812">Transmembrane</keyword>
<keyword evidence="1" id="KW-1133">Transmembrane helix</keyword>
<comment type="caution">
    <text evidence="2">The sequence shown here is derived from an EMBL/GenBank/DDBJ whole genome shotgun (WGS) entry which is preliminary data.</text>
</comment>
<dbReference type="EMBL" id="JRLW01000017">
    <property type="protein sequence ID" value="KGO87893.1"/>
    <property type="molecule type" value="Genomic_DNA"/>
</dbReference>
<name>A0A0A2M8V2_9FLAO</name>
<keyword evidence="1" id="KW-0472">Membrane</keyword>
<evidence type="ECO:0000313" key="3">
    <source>
        <dbReference type="Proteomes" id="UP000030121"/>
    </source>
</evidence>
<accession>A0A0A2M8V2</accession>
<feature type="transmembrane region" description="Helical" evidence="1">
    <location>
        <begin position="52"/>
        <end position="70"/>
    </location>
</feature>
<dbReference type="Proteomes" id="UP000030121">
    <property type="component" value="Unassembled WGS sequence"/>
</dbReference>
<sequence>MYDAFNIHSFFKKLVEFRIGAYSGALFFHYVWNVCKNGYDFLLFHGEWFYEVIGYNLLVVNMNFNYLFYFTGIKQTLRFSVQCSQSYN</sequence>
<keyword evidence="3" id="KW-1185">Reference proteome</keyword>
<dbReference type="AlphaFoldDB" id="A0A0A2M8V2"/>
<evidence type="ECO:0000256" key="1">
    <source>
        <dbReference type="SAM" id="Phobius"/>
    </source>
</evidence>
<protein>
    <submittedName>
        <fullName evidence="2">Uncharacterized protein</fullName>
    </submittedName>
</protein>
<evidence type="ECO:0000313" key="2">
    <source>
        <dbReference type="EMBL" id="KGO87893.1"/>
    </source>
</evidence>
<reference evidence="2 3" key="1">
    <citation type="submission" date="2013-09" db="EMBL/GenBank/DDBJ databases">
        <authorList>
            <person name="Zeng Z."/>
            <person name="Chen C."/>
        </authorList>
    </citation>
    <scope>NUCLEOTIDE SEQUENCE [LARGE SCALE GENOMIC DNA]</scope>
    <source>
        <strain evidence="2 3">GH29-5</strain>
    </source>
</reference>
<proteinExistence type="predicted"/>